<dbReference type="OrthoDB" id="5015154at2759"/>
<dbReference type="EMBL" id="JAOQAZ010000050">
    <property type="protein sequence ID" value="KAJ4244595.1"/>
    <property type="molecule type" value="Genomic_DNA"/>
</dbReference>
<keyword evidence="1" id="KW-0812">Transmembrane</keyword>
<keyword evidence="1" id="KW-0472">Membrane</keyword>
<organism evidence="2 3">
    <name type="scientific">Fusarium torreyae</name>
    <dbReference type="NCBI Taxonomy" id="1237075"/>
    <lineage>
        <taxon>Eukaryota</taxon>
        <taxon>Fungi</taxon>
        <taxon>Dikarya</taxon>
        <taxon>Ascomycota</taxon>
        <taxon>Pezizomycotina</taxon>
        <taxon>Sordariomycetes</taxon>
        <taxon>Hypocreomycetidae</taxon>
        <taxon>Hypocreales</taxon>
        <taxon>Nectriaceae</taxon>
        <taxon>Fusarium</taxon>
    </lineage>
</organism>
<evidence type="ECO:0000313" key="3">
    <source>
        <dbReference type="Proteomes" id="UP001152049"/>
    </source>
</evidence>
<accession>A0A9W8RMC3</accession>
<comment type="caution">
    <text evidence="2">The sequence shown here is derived from an EMBL/GenBank/DDBJ whole genome shotgun (WGS) entry which is preliminary data.</text>
</comment>
<evidence type="ECO:0000313" key="2">
    <source>
        <dbReference type="EMBL" id="KAJ4244595.1"/>
    </source>
</evidence>
<gene>
    <name evidence="2" type="ORF">NW762_014451</name>
</gene>
<feature type="transmembrane region" description="Helical" evidence="1">
    <location>
        <begin position="21"/>
        <end position="47"/>
    </location>
</feature>
<sequence length="428" mass="49932">MKIPAIISYYILYGWRVIKVVFLLTLPISAFTVLLAFIQGLILGPWYQGTQINHLHLFVANMVHVKTMEWFREPGGANPLYVSRAPYHIRQLHNPLEWTRDVGISRPSDWNTDNVGVLSSFGDLYRRRRRYSDDPSWHNWIYLSANEQPLNETWNQDPWDKAFLELLEYRDMYEPLGRGNFHYITCPKNFLCDIWRISGPALVHLTNEPIKRNATQERSRRPILDPVSVRVFEFPLNEPVIRGTFPTYFEQMRSITASNSTYWTTRMKYSHFDQVQGQALKVLKGVKDKHPWTYGILAKAEEKWINLWAAEESALILLSRVISLAIGATPTYFGSQVWERVKTRWMKRKQNHSEGENISPRANDPAAVDPVAYQLQNFLNSLTEEDKEKFGKTYRGGVLLDRIQNGLDKRDWDTKDDVLRAVEDALRV</sequence>
<reference evidence="2" key="1">
    <citation type="submission" date="2022-09" db="EMBL/GenBank/DDBJ databases">
        <title>Fusarium specimens isolated from Avocado Roots.</title>
        <authorList>
            <person name="Stajich J."/>
            <person name="Roper C."/>
            <person name="Heimlech-Rivalta G."/>
        </authorList>
    </citation>
    <scope>NUCLEOTIDE SEQUENCE</scope>
    <source>
        <strain evidence="2">CF00136</strain>
    </source>
</reference>
<dbReference type="AlphaFoldDB" id="A0A9W8RMC3"/>
<dbReference type="Proteomes" id="UP001152049">
    <property type="component" value="Unassembled WGS sequence"/>
</dbReference>
<keyword evidence="3" id="KW-1185">Reference proteome</keyword>
<name>A0A9W8RMC3_9HYPO</name>
<keyword evidence="1" id="KW-1133">Transmembrane helix</keyword>
<proteinExistence type="predicted"/>
<protein>
    <submittedName>
        <fullName evidence="2">Uncharacterized protein</fullName>
    </submittedName>
</protein>
<evidence type="ECO:0000256" key="1">
    <source>
        <dbReference type="SAM" id="Phobius"/>
    </source>
</evidence>